<evidence type="ECO:0000313" key="2">
    <source>
        <dbReference type="Proteomes" id="UP001642540"/>
    </source>
</evidence>
<dbReference type="Proteomes" id="UP001642540">
    <property type="component" value="Unassembled WGS sequence"/>
</dbReference>
<protein>
    <submittedName>
        <fullName evidence="1">Uncharacterized protein</fullName>
    </submittedName>
</protein>
<evidence type="ECO:0000313" key="1">
    <source>
        <dbReference type="EMBL" id="CAL8131261.1"/>
    </source>
</evidence>
<proteinExistence type="predicted"/>
<sequence>MRDLNKEILQEDGEGKVKVALVRTDLHVDPNNLKSLNKHLPQYGSWKGYDIDVSVKNVVKLYSAFVTSLPTYKLIPQGCYILIRWPGGERDVFALNDNVVVWQGLQQYHNQPLSVL</sequence>
<gene>
    <name evidence="1" type="ORF">ODALV1_LOCUS24097</name>
</gene>
<name>A0ABP1RN67_9HEXA</name>
<keyword evidence="2" id="KW-1185">Reference proteome</keyword>
<reference evidence="1 2" key="1">
    <citation type="submission" date="2024-08" db="EMBL/GenBank/DDBJ databases">
        <authorList>
            <person name="Cucini C."/>
            <person name="Frati F."/>
        </authorList>
    </citation>
    <scope>NUCLEOTIDE SEQUENCE [LARGE SCALE GENOMIC DNA]</scope>
</reference>
<dbReference type="EMBL" id="CAXLJM020000086">
    <property type="protein sequence ID" value="CAL8131261.1"/>
    <property type="molecule type" value="Genomic_DNA"/>
</dbReference>
<comment type="caution">
    <text evidence="1">The sequence shown here is derived from an EMBL/GenBank/DDBJ whole genome shotgun (WGS) entry which is preliminary data.</text>
</comment>
<accession>A0ABP1RN67</accession>
<organism evidence="1 2">
    <name type="scientific">Orchesella dallaii</name>
    <dbReference type="NCBI Taxonomy" id="48710"/>
    <lineage>
        <taxon>Eukaryota</taxon>
        <taxon>Metazoa</taxon>
        <taxon>Ecdysozoa</taxon>
        <taxon>Arthropoda</taxon>
        <taxon>Hexapoda</taxon>
        <taxon>Collembola</taxon>
        <taxon>Entomobryomorpha</taxon>
        <taxon>Entomobryoidea</taxon>
        <taxon>Orchesellidae</taxon>
        <taxon>Orchesellinae</taxon>
        <taxon>Orchesella</taxon>
    </lineage>
</organism>